<dbReference type="AlphaFoldDB" id="A0A8S1EN39"/>
<proteinExistence type="inferred from homology"/>
<feature type="binding site" evidence="13">
    <location>
        <position position="465"/>
    </location>
    <ligand>
        <name>ATP</name>
        <dbReference type="ChEBI" id="CHEBI:30616"/>
    </ligand>
</feature>
<evidence type="ECO:0000256" key="12">
    <source>
        <dbReference type="PIRNR" id="PIRNR001558"/>
    </source>
</evidence>
<dbReference type="GO" id="GO:0005524">
    <property type="term" value="F:ATP binding"/>
    <property type="evidence" value="ECO:0007669"/>
    <property type="project" value="UniProtKB-UniRule"/>
</dbReference>
<feature type="binding site" evidence="13">
    <location>
        <position position="133"/>
    </location>
    <ligand>
        <name>substrate</name>
    </ligand>
</feature>
<comment type="pathway">
    <text evidence="1 12">Sulfur metabolism; glutathione biosynthesis; glutathione from L-cysteine and L-glutamate: step 2/2.</text>
</comment>
<reference evidence="16 17" key="1">
    <citation type="submission" date="2020-04" db="EMBL/GenBank/DDBJ databases">
        <authorList>
            <person name="Laetsch R D."/>
            <person name="Stevens L."/>
            <person name="Kumar S."/>
            <person name="Blaxter L. M."/>
        </authorList>
    </citation>
    <scope>NUCLEOTIDE SEQUENCE [LARGE SCALE GENOMIC DNA]</scope>
</reference>
<dbReference type="InterPro" id="IPR004887">
    <property type="entry name" value="GSH_synth_subst-bd"/>
</dbReference>
<keyword evidence="17" id="KW-1185">Reference proteome</keyword>
<feature type="binding site" evidence="13">
    <location>
        <position position="471"/>
    </location>
    <ligand>
        <name>ATP</name>
        <dbReference type="ChEBI" id="CHEBI:30616"/>
    </ligand>
</feature>
<feature type="binding site" evidence="13">
    <location>
        <position position="439"/>
    </location>
    <ligand>
        <name>ATP</name>
        <dbReference type="ChEBI" id="CHEBI:30616"/>
    </ligand>
</feature>
<dbReference type="InterPro" id="IPR037013">
    <property type="entry name" value="GSH-S_sub-bd_sf"/>
</dbReference>
<dbReference type="Gene3D" id="3.30.1490.50">
    <property type="match status" value="1"/>
</dbReference>
<evidence type="ECO:0000256" key="5">
    <source>
        <dbReference type="ARBA" id="ARBA00022598"/>
    </source>
</evidence>
<evidence type="ECO:0000256" key="2">
    <source>
        <dbReference type="ARBA" id="ARBA00010385"/>
    </source>
</evidence>
<keyword evidence="7 12" id="KW-0479">Metal-binding</keyword>
<dbReference type="Gene3D" id="3.30.1490.80">
    <property type="match status" value="1"/>
</dbReference>
<dbReference type="Gene3D" id="3.30.470.20">
    <property type="entry name" value="ATP-grasp fold, B domain"/>
    <property type="match status" value="1"/>
</dbReference>
<sequence length="490" mass="55312">MASNTERILLADYPKLPLEDSRVAEMVADAHDYAHAHGLVMRTSEQKDRSDVCQSAPFALLPSPFPKSIFEKAVNVQNLIAGLYHDIAYDYEFLRKIHENVVKTDEFTRNMLDVYTKVQEQGLAQPVTLAIQRSDYMCHKDPFSSEYCLKQIEVNNIASSMGAHAERLTNMHRRTMLNLGYDKEFLARCLPENKPIALIAEAIFKAWDYFNDPNAIVLVVIENVNQNQIDQRHVEYELEKLGIPSDQIVRKNLTECHEKCTLAENKDLHYLGSRVAVVYFRAGYSPDHYPTRREWDARTIIELSTAIKSPWIGLQLVNTKKTQQVLADDGVVERFVGAPRDANAIRSTFAGLWPIDRDDALTQKIVSGAIAHPDNFVLKPQLEGGAGNFYARTMVEMLKTLKGDERGAFILMEKLKPIVVENYLIRANQPYALSKAVSELGVYGYAFGRRDECVTKTGGHLLRTKGETVDEGGVAVGHAVIDTPFLYEFI</sequence>
<feature type="binding site" evidence="13">
    <location>
        <position position="320"/>
    </location>
    <ligand>
        <name>ATP</name>
        <dbReference type="ChEBI" id="CHEBI:30616"/>
    </ligand>
</feature>
<dbReference type="Gene3D" id="1.10.1080.10">
    <property type="entry name" value="Glutathione Synthetase, Chain A, domain 3"/>
    <property type="match status" value="1"/>
</dbReference>
<dbReference type="Pfam" id="PF03199">
    <property type="entry name" value="GSH_synthase"/>
    <property type="match status" value="1"/>
</dbReference>
<dbReference type="FunFam" id="3.40.50.1760:FF:000006">
    <property type="entry name" value="Glutathione synthetase"/>
    <property type="match status" value="1"/>
</dbReference>
<feature type="binding site" evidence="13">
    <location>
        <position position="153"/>
    </location>
    <ligand>
        <name>ATP</name>
        <dbReference type="ChEBI" id="CHEBI:30616"/>
    </ligand>
</feature>
<dbReference type="OrthoDB" id="2020073at2759"/>
<dbReference type="PIRSF" id="PIRSF001558">
    <property type="entry name" value="GSHase"/>
    <property type="match status" value="1"/>
</dbReference>
<organism evidence="16 17">
    <name type="scientific">Caenorhabditis bovis</name>
    <dbReference type="NCBI Taxonomy" id="2654633"/>
    <lineage>
        <taxon>Eukaryota</taxon>
        <taxon>Metazoa</taxon>
        <taxon>Ecdysozoa</taxon>
        <taxon>Nematoda</taxon>
        <taxon>Chromadorea</taxon>
        <taxon>Rhabditida</taxon>
        <taxon>Rhabditina</taxon>
        <taxon>Rhabditomorpha</taxon>
        <taxon>Rhabditoidea</taxon>
        <taxon>Rhabditidae</taxon>
        <taxon>Peloderinae</taxon>
        <taxon>Caenorhabditis</taxon>
    </lineage>
</organism>
<dbReference type="Proteomes" id="UP000494206">
    <property type="component" value="Unassembled WGS sequence"/>
</dbReference>
<feature type="binding site" evidence="13">
    <location>
        <position position="231"/>
    </location>
    <ligand>
        <name>substrate</name>
    </ligand>
</feature>
<keyword evidence="9 12" id="KW-0067">ATP-binding</keyword>
<dbReference type="GO" id="GO:0004363">
    <property type="term" value="F:glutathione synthase activity"/>
    <property type="evidence" value="ECO:0007669"/>
    <property type="project" value="UniProtKB-UniRule"/>
</dbReference>
<feature type="binding site" evidence="13">
    <location>
        <begin position="379"/>
        <end position="388"/>
    </location>
    <ligand>
        <name>ATP</name>
        <dbReference type="ChEBI" id="CHEBI:30616"/>
    </ligand>
</feature>
<dbReference type="EMBL" id="CADEPM010000004">
    <property type="protein sequence ID" value="CAB3405253.1"/>
    <property type="molecule type" value="Genomic_DNA"/>
</dbReference>
<keyword evidence="8 12" id="KW-0547">Nucleotide-binding</keyword>
<evidence type="ECO:0000256" key="9">
    <source>
        <dbReference type="ARBA" id="ARBA00022840"/>
    </source>
</evidence>
<feature type="binding site" evidence="14">
    <location>
        <position position="155"/>
    </location>
    <ligand>
        <name>Mg(2+)</name>
        <dbReference type="ChEBI" id="CHEBI:18420"/>
    </ligand>
</feature>
<protein>
    <recommendedName>
        <fullName evidence="4 12">Glutathione synthetase</fullName>
        <shortName evidence="12">GSH-S</shortName>
        <ecNumber evidence="3 12">6.3.2.3</ecNumber>
    </recommendedName>
</protein>
<evidence type="ECO:0000256" key="11">
    <source>
        <dbReference type="ARBA" id="ARBA00048871"/>
    </source>
</evidence>
<dbReference type="NCBIfam" id="TIGR01986">
    <property type="entry name" value="glut_syn_euk"/>
    <property type="match status" value="1"/>
</dbReference>
<evidence type="ECO:0000256" key="3">
    <source>
        <dbReference type="ARBA" id="ARBA00012214"/>
    </source>
</evidence>
<evidence type="ECO:0000256" key="8">
    <source>
        <dbReference type="ARBA" id="ARBA00022741"/>
    </source>
</evidence>
<dbReference type="SUPFAM" id="SSF52440">
    <property type="entry name" value="PreATP-grasp domain"/>
    <property type="match status" value="1"/>
</dbReference>
<dbReference type="SUPFAM" id="SSF56059">
    <property type="entry name" value="Glutathione synthetase ATP-binding domain-like"/>
    <property type="match status" value="1"/>
</dbReference>
<dbReference type="Pfam" id="PF03917">
    <property type="entry name" value="GSH_synth_ATP"/>
    <property type="match status" value="1"/>
</dbReference>
<dbReference type="InterPro" id="IPR005615">
    <property type="entry name" value="Glutathione_synthase"/>
</dbReference>
<evidence type="ECO:0000256" key="10">
    <source>
        <dbReference type="ARBA" id="ARBA00022842"/>
    </source>
</evidence>
<feature type="binding site" evidence="13">
    <location>
        <position position="463"/>
    </location>
    <ligand>
        <name>substrate</name>
    </ligand>
</feature>
<comment type="similarity">
    <text evidence="2 12">Belongs to the eukaryotic GSH synthase family.</text>
</comment>
<keyword evidence="10 12" id="KW-0460">Magnesium</keyword>
<evidence type="ECO:0000259" key="15">
    <source>
        <dbReference type="Pfam" id="PF03199"/>
    </source>
</evidence>
<name>A0A8S1EN39_9PELO</name>
<comment type="caution">
    <text evidence="16">The sequence shown here is derived from an EMBL/GenBank/DDBJ whole genome shotgun (WGS) entry which is preliminary data.</text>
</comment>
<keyword evidence="6 12" id="KW-0317">Glutathione biosynthesis</keyword>
<evidence type="ECO:0000256" key="1">
    <source>
        <dbReference type="ARBA" id="ARBA00004965"/>
    </source>
</evidence>
<evidence type="ECO:0000256" key="6">
    <source>
        <dbReference type="ARBA" id="ARBA00022684"/>
    </source>
</evidence>
<dbReference type="InterPro" id="IPR014042">
    <property type="entry name" value="Glutathione_synthase_a-hlx"/>
</dbReference>
<comment type="catalytic activity">
    <reaction evidence="11">
        <text>gamma-L-glutamyl-L-cysteine + glycine + ATP = glutathione + ADP + phosphate + H(+)</text>
        <dbReference type="Rhea" id="RHEA:13557"/>
        <dbReference type="ChEBI" id="CHEBI:15378"/>
        <dbReference type="ChEBI" id="CHEBI:30616"/>
        <dbReference type="ChEBI" id="CHEBI:43474"/>
        <dbReference type="ChEBI" id="CHEBI:57305"/>
        <dbReference type="ChEBI" id="CHEBI:57925"/>
        <dbReference type="ChEBI" id="CHEBI:58173"/>
        <dbReference type="ChEBI" id="CHEBI:456216"/>
        <dbReference type="EC" id="6.3.2.3"/>
    </reaction>
    <physiologicalReaction direction="left-to-right" evidence="11">
        <dbReference type="Rhea" id="RHEA:13558"/>
    </physiologicalReaction>
</comment>
<evidence type="ECO:0000256" key="14">
    <source>
        <dbReference type="PIRSR" id="PIRSR001558-2"/>
    </source>
</evidence>
<dbReference type="FunFam" id="3.30.1490.50:FF:000002">
    <property type="entry name" value="Glutathione synthetase"/>
    <property type="match status" value="1"/>
</dbReference>
<dbReference type="GO" id="GO:0000287">
    <property type="term" value="F:magnesium ion binding"/>
    <property type="evidence" value="ECO:0007669"/>
    <property type="project" value="UniProtKB-UniRule"/>
</dbReference>
<dbReference type="GO" id="GO:0043295">
    <property type="term" value="F:glutathione binding"/>
    <property type="evidence" value="ECO:0007669"/>
    <property type="project" value="UniProtKB-UniRule"/>
</dbReference>
<dbReference type="PANTHER" id="PTHR11130:SF0">
    <property type="entry name" value="GLUTATHIONE SYNTHETASE"/>
    <property type="match status" value="1"/>
</dbReference>
<dbReference type="EC" id="6.3.2.3" evidence="3 12"/>
<dbReference type="Gene3D" id="3.40.50.1760">
    <property type="entry name" value="Glutathione synthase, substrate-binding domain superfamily, eukaryotic"/>
    <property type="match status" value="1"/>
</dbReference>
<comment type="cofactor">
    <cofactor evidence="12 14">
        <name>Mg(2+)</name>
        <dbReference type="ChEBI" id="CHEBI:18420"/>
    </cofactor>
    <text evidence="12 14">Binds 1 Mg(2+) ion per subunit.</text>
</comment>
<dbReference type="InterPro" id="IPR016185">
    <property type="entry name" value="PreATP-grasp_dom_sf"/>
</dbReference>
<evidence type="ECO:0000256" key="13">
    <source>
        <dbReference type="PIRSR" id="PIRSR001558-1"/>
    </source>
</evidence>
<dbReference type="PANTHER" id="PTHR11130">
    <property type="entry name" value="GLUTATHIONE SYNTHETASE"/>
    <property type="match status" value="1"/>
</dbReference>
<feature type="binding site" evidence="14">
    <location>
        <position position="153"/>
    </location>
    <ligand>
        <name>Mg(2+)</name>
        <dbReference type="ChEBI" id="CHEBI:18420"/>
    </ligand>
</feature>
<feature type="binding site" evidence="14">
    <location>
        <position position="383"/>
    </location>
    <ligand>
        <name>Mg(2+)</name>
        <dbReference type="ChEBI" id="CHEBI:18420"/>
    </ligand>
</feature>
<dbReference type="GO" id="GO:0005829">
    <property type="term" value="C:cytosol"/>
    <property type="evidence" value="ECO:0007669"/>
    <property type="project" value="TreeGrafter"/>
</dbReference>
<evidence type="ECO:0000256" key="7">
    <source>
        <dbReference type="ARBA" id="ARBA00022723"/>
    </source>
</evidence>
<feature type="binding site" evidence="13">
    <location>
        <position position="390"/>
    </location>
    <ligand>
        <name>ATP</name>
        <dbReference type="ChEBI" id="CHEBI:30616"/>
    </ligand>
</feature>
<gene>
    <name evidence="16" type="ORF">CBOVIS_LOCUS7471</name>
</gene>
<evidence type="ECO:0000313" key="17">
    <source>
        <dbReference type="Proteomes" id="UP000494206"/>
    </source>
</evidence>
<dbReference type="InterPro" id="IPR014049">
    <property type="entry name" value="Glutathione_synthase_N_euk"/>
</dbReference>
<evidence type="ECO:0000256" key="4">
    <source>
        <dbReference type="ARBA" id="ARBA00020821"/>
    </source>
</evidence>
<keyword evidence="5 12" id="KW-0436">Ligase</keyword>
<accession>A0A8S1EN39</accession>
<dbReference type="InterPro" id="IPR014709">
    <property type="entry name" value="Glutathione_synthase_C_euk"/>
</dbReference>
<feature type="domain" description="Glutathione synthase substrate-binding" evidence="15">
    <location>
        <begin position="215"/>
        <end position="317"/>
    </location>
</feature>
<evidence type="ECO:0000313" key="16">
    <source>
        <dbReference type="EMBL" id="CAB3405253.1"/>
    </source>
</evidence>